<dbReference type="PANTHER" id="PTHR35908:SF1">
    <property type="entry name" value="CONSERVED PROTEIN"/>
    <property type="match status" value="1"/>
</dbReference>
<feature type="compositionally biased region" description="Basic and acidic residues" evidence="1">
    <location>
        <begin position="119"/>
        <end position="140"/>
    </location>
</feature>
<accession>A0ABN3KB78</accession>
<reference evidence="3 4" key="1">
    <citation type="journal article" date="2019" name="Int. J. Syst. Evol. Microbiol.">
        <title>The Global Catalogue of Microorganisms (GCM) 10K type strain sequencing project: providing services to taxonomists for standard genome sequencing and annotation.</title>
        <authorList>
            <consortium name="The Broad Institute Genomics Platform"/>
            <consortium name="The Broad Institute Genome Sequencing Center for Infectious Disease"/>
            <person name="Wu L."/>
            <person name="Ma J."/>
        </authorList>
    </citation>
    <scope>NUCLEOTIDE SEQUENCE [LARGE SCALE GENOMIC DNA]</scope>
    <source>
        <strain evidence="3 4">JCM 6305</strain>
    </source>
</reference>
<sequence>MTVHDPLREPDEHVRFAAYLDELRQVTDADEVDLVRGVLTDPDQVMARSAVPRHLDRFFGDLGPHRAARLAHISADGAGWIAEARWAPDAIRVMAPFHVIAWATEVLGAERGASWNRVRREAANSRQPDPHTAGEPEFARLSHGGSPRVCGMTLQLVQVNFKARDDSALGRFWAEALGWGVSSEGPGVTNLEPVGFDWPDPSAVCIDLVRVPDPETVKYRVHLELATTSDAHQAELVARLKELGATPADVGQGDVPWTVMADPEGNVFSVLEPRELYRDTGPIAAVVVDCADPRAMVRFWGEALDWTVHELTDDRALLRSVKGVGPYLEFRRTPDDEVVWSRIHLDVMSDPVEDQAREVARLEGLGAIRTDVGQGDVSWVVLTDPEGNEFCVLGRG</sequence>
<dbReference type="Gene3D" id="3.10.180.10">
    <property type="entry name" value="2,3-Dihydroxybiphenyl 1,2-Dioxygenase, domain 1"/>
    <property type="match status" value="2"/>
</dbReference>
<dbReference type="InterPro" id="IPR029068">
    <property type="entry name" value="Glyas_Bleomycin-R_OHBP_Dase"/>
</dbReference>
<name>A0ABN3KB78_9ACTN</name>
<evidence type="ECO:0000313" key="4">
    <source>
        <dbReference type="Proteomes" id="UP001501638"/>
    </source>
</evidence>
<dbReference type="SUPFAM" id="SSF54593">
    <property type="entry name" value="Glyoxalase/Bleomycin resistance protein/Dihydroxybiphenyl dioxygenase"/>
    <property type="match status" value="2"/>
</dbReference>
<dbReference type="InterPro" id="IPR041581">
    <property type="entry name" value="Glyoxalase_6"/>
</dbReference>
<comment type="caution">
    <text evidence="3">The sequence shown here is derived from an EMBL/GenBank/DDBJ whole genome shotgun (WGS) entry which is preliminary data.</text>
</comment>
<proteinExistence type="predicted"/>
<dbReference type="PANTHER" id="PTHR35908">
    <property type="entry name" value="HYPOTHETICAL FUSION PROTEIN"/>
    <property type="match status" value="1"/>
</dbReference>
<dbReference type="CDD" id="cd06587">
    <property type="entry name" value="VOC"/>
    <property type="match status" value="1"/>
</dbReference>
<feature type="domain" description="Glyoxalase-like" evidence="2">
    <location>
        <begin position="158"/>
        <end position="270"/>
    </location>
</feature>
<dbReference type="Pfam" id="PF18029">
    <property type="entry name" value="Glyoxalase_6"/>
    <property type="match status" value="2"/>
</dbReference>
<dbReference type="Proteomes" id="UP001501638">
    <property type="component" value="Unassembled WGS sequence"/>
</dbReference>
<keyword evidence="4" id="KW-1185">Reference proteome</keyword>
<feature type="domain" description="Glyoxalase-like" evidence="2">
    <location>
        <begin position="285"/>
        <end position="393"/>
    </location>
</feature>
<dbReference type="EMBL" id="BAAASZ010000030">
    <property type="protein sequence ID" value="GAA2454762.1"/>
    <property type="molecule type" value="Genomic_DNA"/>
</dbReference>
<feature type="region of interest" description="Disordered" evidence="1">
    <location>
        <begin position="119"/>
        <end position="142"/>
    </location>
</feature>
<evidence type="ECO:0000259" key="2">
    <source>
        <dbReference type="Pfam" id="PF18029"/>
    </source>
</evidence>
<organism evidence="3 4">
    <name type="scientific">Streptomyces macrosporus</name>
    <dbReference type="NCBI Taxonomy" id="44032"/>
    <lineage>
        <taxon>Bacteria</taxon>
        <taxon>Bacillati</taxon>
        <taxon>Actinomycetota</taxon>
        <taxon>Actinomycetes</taxon>
        <taxon>Kitasatosporales</taxon>
        <taxon>Streptomycetaceae</taxon>
        <taxon>Streptomyces</taxon>
    </lineage>
</organism>
<protein>
    <recommendedName>
        <fullName evidence="2">Glyoxalase-like domain-containing protein</fullName>
    </recommendedName>
</protein>
<evidence type="ECO:0000256" key="1">
    <source>
        <dbReference type="SAM" id="MobiDB-lite"/>
    </source>
</evidence>
<gene>
    <name evidence="3" type="ORF">GCM10010405_43320</name>
</gene>
<evidence type="ECO:0000313" key="3">
    <source>
        <dbReference type="EMBL" id="GAA2454762.1"/>
    </source>
</evidence>